<dbReference type="EMBL" id="PP750961">
    <property type="protein sequence ID" value="XCH43057.1"/>
    <property type="molecule type" value="Genomic_DNA"/>
</dbReference>
<evidence type="ECO:0000313" key="1">
    <source>
        <dbReference type="EMBL" id="XCH43057.1"/>
    </source>
</evidence>
<sequence length="52" mass="5771">MSVCQCGHARDEHQPVCVAIVEVHERHVYCSCPQFEPIDEQLSTGEPGAYGQ</sequence>
<protein>
    <submittedName>
        <fullName evidence="1">Uncharacterized protein</fullName>
    </submittedName>
</protein>
<proteinExistence type="predicted"/>
<gene>
    <name evidence="1" type="primary">78</name>
    <name evidence="1" type="ORF">PBI_JUSTASIGH_78</name>
</gene>
<name>A0AAU8GME5_9CAUD</name>
<reference evidence="1" key="1">
    <citation type="submission" date="2024-04" db="EMBL/GenBank/DDBJ databases">
        <authorList>
            <person name="Asai D.J."/>
            <person name="Lewis C.M."/>
            <person name="Viland M.D."/>
            <person name="Garlena R.A."/>
            <person name="Russell D.A."/>
            <person name="Jacobs-Sera D."/>
            <person name="Hatfull G.F."/>
        </authorList>
    </citation>
    <scope>NUCLEOTIDE SEQUENCE</scope>
</reference>
<organism evidence="1">
    <name type="scientific">Mycobacterium phage JustASigh</name>
    <dbReference type="NCBI Taxonomy" id="3158894"/>
    <lineage>
        <taxon>Viruses</taxon>
        <taxon>Duplodnaviria</taxon>
        <taxon>Heunggongvirae</taxon>
        <taxon>Uroviricota</taxon>
        <taxon>Caudoviricetes</taxon>
    </lineage>
</organism>
<accession>A0AAU8GME5</accession>